<gene>
    <name evidence="5" type="ORF">EV643_1592</name>
</gene>
<comment type="caution">
    <text evidence="5">The sequence shown here is derived from an EMBL/GenBank/DDBJ whole genome shotgun (WGS) entry which is preliminary data.</text>
</comment>
<dbReference type="SUPFAM" id="SSF53041">
    <property type="entry name" value="Resolvase-like"/>
    <property type="match status" value="1"/>
</dbReference>
<evidence type="ECO:0000313" key="5">
    <source>
        <dbReference type="EMBL" id="TDO27490.1"/>
    </source>
</evidence>
<keyword evidence="6" id="KW-1185">Reference proteome</keyword>
<accession>A0A4R6IXJ6</accession>
<evidence type="ECO:0000259" key="4">
    <source>
        <dbReference type="PROSITE" id="PS51737"/>
    </source>
</evidence>
<dbReference type="PANTHER" id="PTHR30461">
    <property type="entry name" value="DNA-INVERTASE FROM LAMBDOID PROPHAGE"/>
    <property type="match status" value="1"/>
</dbReference>
<evidence type="ECO:0000256" key="2">
    <source>
        <dbReference type="ARBA" id="ARBA00023172"/>
    </source>
</evidence>
<proteinExistence type="predicted"/>
<name>A0A4R6IXJ6_9ACTN</name>
<dbReference type="GO" id="GO:0000150">
    <property type="term" value="F:DNA strand exchange activity"/>
    <property type="evidence" value="ECO:0007669"/>
    <property type="project" value="InterPro"/>
</dbReference>
<dbReference type="InterPro" id="IPR050639">
    <property type="entry name" value="SSR_resolvase"/>
</dbReference>
<dbReference type="EMBL" id="SNWQ01000059">
    <property type="protein sequence ID" value="TDO27490.1"/>
    <property type="molecule type" value="Genomic_DNA"/>
</dbReference>
<evidence type="ECO:0000256" key="3">
    <source>
        <dbReference type="SAM" id="MobiDB-lite"/>
    </source>
</evidence>
<sequence length="226" mass="24768">MAVLIAYLRTCKGGGEERIGVEIQRAAVEDWARRRRHQLAAIVSEAPSAGGLEDRHGLAEALAALHQGLAQGLVVYRLDCLDSALVAQEQLLAEVRATGARVHSLQPDEAAELRRIPADPSRQGVREVLRAAAAIQPQMAALRSRRRRHSRPGAGSPPYGYRIADGSLVPEPAEQAALVRIAELRASGATLREIARELDSNGHKPKRGERWHPESVRRIVERLEPR</sequence>
<organism evidence="5 6">
    <name type="scientific">Kribbella caucasensis</name>
    <dbReference type="NCBI Taxonomy" id="2512215"/>
    <lineage>
        <taxon>Bacteria</taxon>
        <taxon>Bacillati</taxon>
        <taxon>Actinomycetota</taxon>
        <taxon>Actinomycetes</taxon>
        <taxon>Propionibacteriales</taxon>
        <taxon>Kribbellaceae</taxon>
        <taxon>Kribbella</taxon>
    </lineage>
</organism>
<reference evidence="5 6" key="1">
    <citation type="submission" date="2019-03" db="EMBL/GenBank/DDBJ databases">
        <title>Genomic Encyclopedia of Type Strains, Phase III (KMG-III): the genomes of soil and plant-associated and newly described type strains.</title>
        <authorList>
            <person name="Whitman W."/>
        </authorList>
    </citation>
    <scope>NUCLEOTIDE SEQUENCE [LARGE SCALE GENOMIC DNA]</scope>
    <source>
        <strain evidence="5 6">VKM Ac-2527</strain>
    </source>
</reference>
<dbReference type="Proteomes" id="UP000295388">
    <property type="component" value="Unassembled WGS sequence"/>
</dbReference>
<dbReference type="AlphaFoldDB" id="A0A4R6IXJ6"/>
<dbReference type="GO" id="GO:0003677">
    <property type="term" value="F:DNA binding"/>
    <property type="evidence" value="ECO:0007669"/>
    <property type="project" value="UniProtKB-KW"/>
</dbReference>
<protein>
    <submittedName>
        <fullName evidence="5">DNA invertase Pin-like site-specific DNA recombinase</fullName>
    </submittedName>
</protein>
<keyword evidence="2" id="KW-0233">DNA recombination</keyword>
<keyword evidence="1" id="KW-0238">DNA-binding</keyword>
<evidence type="ECO:0000313" key="6">
    <source>
        <dbReference type="Proteomes" id="UP000295388"/>
    </source>
</evidence>
<dbReference type="RefSeq" id="WP_133806080.1">
    <property type="nucleotide sequence ID" value="NZ_SNWQ01000059.1"/>
</dbReference>
<dbReference type="OrthoDB" id="128993at2"/>
<dbReference type="Pfam" id="PF07508">
    <property type="entry name" value="Recombinase"/>
    <property type="match status" value="1"/>
</dbReference>
<dbReference type="SMART" id="SM00857">
    <property type="entry name" value="Resolvase"/>
    <property type="match status" value="1"/>
</dbReference>
<dbReference type="Pfam" id="PF00239">
    <property type="entry name" value="Resolvase"/>
    <property type="match status" value="1"/>
</dbReference>
<dbReference type="InterPro" id="IPR038109">
    <property type="entry name" value="DNA_bind_recomb_sf"/>
</dbReference>
<feature type="domain" description="Recombinase" evidence="4">
    <location>
        <begin position="158"/>
        <end position="226"/>
    </location>
</feature>
<dbReference type="PANTHER" id="PTHR30461:SF2">
    <property type="entry name" value="SERINE RECOMBINASE PINE-RELATED"/>
    <property type="match status" value="1"/>
</dbReference>
<feature type="region of interest" description="Disordered" evidence="3">
    <location>
        <begin position="140"/>
        <end position="161"/>
    </location>
</feature>
<dbReference type="InterPro" id="IPR036162">
    <property type="entry name" value="Resolvase-like_N_sf"/>
</dbReference>
<evidence type="ECO:0000256" key="1">
    <source>
        <dbReference type="ARBA" id="ARBA00023125"/>
    </source>
</evidence>
<dbReference type="InterPro" id="IPR006119">
    <property type="entry name" value="Resolv_N"/>
</dbReference>
<dbReference type="InterPro" id="IPR011109">
    <property type="entry name" value="DNA_bind_recombinase_dom"/>
</dbReference>
<dbReference type="Gene3D" id="3.40.50.1390">
    <property type="entry name" value="Resolvase, N-terminal catalytic domain"/>
    <property type="match status" value="1"/>
</dbReference>
<dbReference type="Gene3D" id="3.90.1750.20">
    <property type="entry name" value="Putative Large Serine Recombinase, Chain B, Domain 2"/>
    <property type="match status" value="1"/>
</dbReference>
<dbReference type="PROSITE" id="PS51737">
    <property type="entry name" value="RECOMBINASE_DNA_BIND"/>
    <property type="match status" value="1"/>
</dbReference>